<proteinExistence type="predicted"/>
<sequence length="89" mass="10377">MPRGGVATARHPELFSPTSSIRALFIRLAAEFLFIIYRLAAGFIWFIVSRCFSKTKTQAWFESKRYEVSVSWREFLCLCVTQFCNQNQT</sequence>
<comment type="caution">
    <text evidence="1">The sequence shown here is derived from an EMBL/GenBank/DDBJ whole genome shotgun (WGS) entry which is preliminary data.</text>
</comment>
<reference evidence="2" key="1">
    <citation type="journal article" date="2023" name="Nat. Plants">
        <title>Single-cell RNA sequencing provides a high-resolution roadmap for understanding the multicellular compartmentation of specialized metabolism.</title>
        <authorList>
            <person name="Sun S."/>
            <person name="Shen X."/>
            <person name="Li Y."/>
            <person name="Li Y."/>
            <person name="Wang S."/>
            <person name="Li R."/>
            <person name="Zhang H."/>
            <person name="Shen G."/>
            <person name="Guo B."/>
            <person name="Wei J."/>
            <person name="Xu J."/>
            <person name="St-Pierre B."/>
            <person name="Chen S."/>
            <person name="Sun C."/>
        </authorList>
    </citation>
    <scope>NUCLEOTIDE SEQUENCE [LARGE SCALE GENOMIC DNA]</scope>
</reference>
<dbReference type="EMBL" id="CM044702">
    <property type="protein sequence ID" value="KAI5677873.1"/>
    <property type="molecule type" value="Genomic_DNA"/>
</dbReference>
<name>A0ACC0BYU3_CATRO</name>
<keyword evidence="2" id="KW-1185">Reference proteome</keyword>
<gene>
    <name evidence="1" type="ORF">M9H77_08823</name>
</gene>
<protein>
    <submittedName>
        <fullName evidence="1">Uncharacterized protein</fullName>
    </submittedName>
</protein>
<accession>A0ACC0BYU3</accession>
<evidence type="ECO:0000313" key="2">
    <source>
        <dbReference type="Proteomes" id="UP001060085"/>
    </source>
</evidence>
<organism evidence="1 2">
    <name type="scientific">Catharanthus roseus</name>
    <name type="common">Madagascar periwinkle</name>
    <name type="synonym">Vinca rosea</name>
    <dbReference type="NCBI Taxonomy" id="4058"/>
    <lineage>
        <taxon>Eukaryota</taxon>
        <taxon>Viridiplantae</taxon>
        <taxon>Streptophyta</taxon>
        <taxon>Embryophyta</taxon>
        <taxon>Tracheophyta</taxon>
        <taxon>Spermatophyta</taxon>
        <taxon>Magnoliopsida</taxon>
        <taxon>eudicotyledons</taxon>
        <taxon>Gunneridae</taxon>
        <taxon>Pentapetalae</taxon>
        <taxon>asterids</taxon>
        <taxon>lamiids</taxon>
        <taxon>Gentianales</taxon>
        <taxon>Apocynaceae</taxon>
        <taxon>Rauvolfioideae</taxon>
        <taxon>Vinceae</taxon>
        <taxon>Catharanthinae</taxon>
        <taxon>Catharanthus</taxon>
    </lineage>
</organism>
<evidence type="ECO:0000313" key="1">
    <source>
        <dbReference type="EMBL" id="KAI5677873.1"/>
    </source>
</evidence>
<dbReference type="Proteomes" id="UP001060085">
    <property type="component" value="Linkage Group LG02"/>
</dbReference>